<organism evidence="1 2">
    <name type="scientific">Gymnopilus junonius</name>
    <name type="common">Spectacular rustgill mushroom</name>
    <name type="synonym">Gymnopilus spectabilis subsp. junonius</name>
    <dbReference type="NCBI Taxonomy" id="109634"/>
    <lineage>
        <taxon>Eukaryota</taxon>
        <taxon>Fungi</taxon>
        <taxon>Dikarya</taxon>
        <taxon>Basidiomycota</taxon>
        <taxon>Agaricomycotina</taxon>
        <taxon>Agaricomycetes</taxon>
        <taxon>Agaricomycetidae</taxon>
        <taxon>Agaricales</taxon>
        <taxon>Agaricineae</taxon>
        <taxon>Hymenogastraceae</taxon>
        <taxon>Gymnopilus</taxon>
    </lineage>
</organism>
<keyword evidence="2" id="KW-1185">Reference proteome</keyword>
<protein>
    <submittedName>
        <fullName evidence="1">Uncharacterized protein</fullName>
    </submittedName>
</protein>
<accession>A0A9P5NS47</accession>
<gene>
    <name evidence="1" type="ORF">CPB84DRAFT_1775331</name>
</gene>
<dbReference type="EMBL" id="JADNYJ010000034">
    <property type="protein sequence ID" value="KAF8902731.1"/>
    <property type="molecule type" value="Genomic_DNA"/>
</dbReference>
<name>A0A9P5NS47_GYMJU</name>
<sequence>MRGLRMWTPNLTFIKVTSSREGCRASAIRIFLSNLSEKCFTSNSFILTKLGRHSTNVSMNEAHDFLAS</sequence>
<reference evidence="1" key="1">
    <citation type="submission" date="2020-11" db="EMBL/GenBank/DDBJ databases">
        <authorList>
            <consortium name="DOE Joint Genome Institute"/>
            <person name="Ahrendt S."/>
            <person name="Riley R."/>
            <person name="Andreopoulos W."/>
            <person name="LaButti K."/>
            <person name="Pangilinan J."/>
            <person name="Ruiz-duenas F.J."/>
            <person name="Barrasa J.M."/>
            <person name="Sanchez-Garcia M."/>
            <person name="Camarero S."/>
            <person name="Miyauchi S."/>
            <person name="Serrano A."/>
            <person name="Linde D."/>
            <person name="Babiker R."/>
            <person name="Drula E."/>
            <person name="Ayuso-Fernandez I."/>
            <person name="Pacheco R."/>
            <person name="Padilla G."/>
            <person name="Ferreira P."/>
            <person name="Barriuso J."/>
            <person name="Kellner H."/>
            <person name="Castanera R."/>
            <person name="Alfaro M."/>
            <person name="Ramirez L."/>
            <person name="Pisabarro A.G."/>
            <person name="Kuo A."/>
            <person name="Tritt A."/>
            <person name="Lipzen A."/>
            <person name="He G."/>
            <person name="Yan M."/>
            <person name="Ng V."/>
            <person name="Cullen D."/>
            <person name="Martin F."/>
            <person name="Rosso M.-N."/>
            <person name="Henrissat B."/>
            <person name="Hibbett D."/>
            <person name="Martinez A.T."/>
            <person name="Grigoriev I.V."/>
        </authorList>
    </citation>
    <scope>NUCLEOTIDE SEQUENCE</scope>
    <source>
        <strain evidence="1">AH 44721</strain>
    </source>
</reference>
<dbReference type="Proteomes" id="UP000724874">
    <property type="component" value="Unassembled WGS sequence"/>
</dbReference>
<proteinExistence type="predicted"/>
<evidence type="ECO:0000313" key="2">
    <source>
        <dbReference type="Proteomes" id="UP000724874"/>
    </source>
</evidence>
<dbReference type="AlphaFoldDB" id="A0A9P5NS47"/>
<evidence type="ECO:0000313" key="1">
    <source>
        <dbReference type="EMBL" id="KAF8902731.1"/>
    </source>
</evidence>
<comment type="caution">
    <text evidence="1">The sequence shown here is derived from an EMBL/GenBank/DDBJ whole genome shotgun (WGS) entry which is preliminary data.</text>
</comment>